<reference evidence="1 2" key="2">
    <citation type="submission" date="2009-01" db="EMBL/GenBank/DDBJ databases">
        <title>Draft genome sequence of Bacteroides cellulosilyticus (DSM 14838).</title>
        <authorList>
            <person name="Sudarsanam P."/>
            <person name="Ley R."/>
            <person name="Guruge J."/>
            <person name="Turnbaugh P.J."/>
            <person name="Mahowald M."/>
            <person name="Liep D."/>
            <person name="Gordon J."/>
        </authorList>
    </citation>
    <scope>NUCLEOTIDE SEQUENCE [LARGE SCALE GENOMIC DNA]</scope>
    <source>
        <strain evidence="1 2">DSM 14838</strain>
    </source>
</reference>
<dbReference type="AlphaFoldDB" id="E2NC52"/>
<dbReference type="EMBL" id="ACCH01000148">
    <property type="protein sequence ID" value="EEF90494.1"/>
    <property type="molecule type" value="Genomic_DNA"/>
</dbReference>
<evidence type="ECO:0000313" key="2">
    <source>
        <dbReference type="Proteomes" id="UP000003711"/>
    </source>
</evidence>
<accession>E2NC52</accession>
<comment type="caution">
    <text evidence="1">The sequence shown here is derived from an EMBL/GenBank/DDBJ whole genome shotgun (WGS) entry which is preliminary data.</text>
</comment>
<gene>
    <name evidence="1" type="ORF">BACCELL_01859</name>
</gene>
<proteinExistence type="predicted"/>
<reference evidence="1 2" key="1">
    <citation type="submission" date="2008-12" db="EMBL/GenBank/DDBJ databases">
        <authorList>
            <person name="Fulton L."/>
            <person name="Clifton S."/>
            <person name="Fulton B."/>
            <person name="Xu J."/>
            <person name="Minx P."/>
            <person name="Pepin K.H."/>
            <person name="Johnson M."/>
            <person name="Bhonagiri V."/>
            <person name="Nash W.E."/>
            <person name="Mardis E.R."/>
            <person name="Wilson R.K."/>
        </authorList>
    </citation>
    <scope>NUCLEOTIDE SEQUENCE [LARGE SCALE GENOMIC DNA]</scope>
    <source>
        <strain evidence="1 2">DSM 14838</strain>
    </source>
</reference>
<sequence>MSVPTLRIYYNEKALCKHSINYFPENTVRKKVRTFIGKSY</sequence>
<protein>
    <submittedName>
        <fullName evidence="1">Uncharacterized protein</fullName>
    </submittedName>
</protein>
<dbReference type="HOGENOM" id="CLU_3284578_0_0_10"/>
<name>E2NC52_9BACE</name>
<organism evidence="1 2">
    <name type="scientific">Bacteroides cellulosilyticus DSM 14838</name>
    <dbReference type="NCBI Taxonomy" id="537012"/>
    <lineage>
        <taxon>Bacteria</taxon>
        <taxon>Pseudomonadati</taxon>
        <taxon>Bacteroidota</taxon>
        <taxon>Bacteroidia</taxon>
        <taxon>Bacteroidales</taxon>
        <taxon>Bacteroidaceae</taxon>
        <taxon>Bacteroides</taxon>
    </lineage>
</organism>
<dbReference type="Proteomes" id="UP000003711">
    <property type="component" value="Unassembled WGS sequence"/>
</dbReference>
<evidence type="ECO:0000313" key="1">
    <source>
        <dbReference type="EMBL" id="EEF90494.1"/>
    </source>
</evidence>